<dbReference type="AlphaFoldDB" id="A0A814CRM9"/>
<evidence type="ECO:0000259" key="2">
    <source>
        <dbReference type="PROSITE" id="PS50011"/>
    </source>
</evidence>
<dbReference type="PRINTS" id="PR00109">
    <property type="entry name" value="TYRKINASE"/>
</dbReference>
<dbReference type="PANTHER" id="PTHR24416">
    <property type="entry name" value="TYROSINE-PROTEIN KINASE RECEPTOR"/>
    <property type="match status" value="1"/>
</dbReference>
<dbReference type="GO" id="GO:0007169">
    <property type="term" value="P:cell surface receptor protein tyrosine kinase signaling pathway"/>
    <property type="evidence" value="ECO:0007669"/>
    <property type="project" value="TreeGrafter"/>
</dbReference>
<name>A0A814CRM9_9BILA</name>
<dbReference type="GO" id="GO:0005524">
    <property type="term" value="F:ATP binding"/>
    <property type="evidence" value="ECO:0007669"/>
    <property type="project" value="InterPro"/>
</dbReference>
<dbReference type="Pfam" id="PF07714">
    <property type="entry name" value="PK_Tyr_Ser-Thr"/>
    <property type="match status" value="3"/>
</dbReference>
<accession>A0A814CRM9</accession>
<dbReference type="SUPFAM" id="SSF56112">
    <property type="entry name" value="Protein kinase-like (PK-like)"/>
    <property type="match status" value="3"/>
</dbReference>
<proteinExistence type="predicted"/>
<dbReference type="InterPro" id="IPR001245">
    <property type="entry name" value="Ser-Thr/Tyr_kinase_cat_dom"/>
</dbReference>
<evidence type="ECO:0000256" key="1">
    <source>
        <dbReference type="SAM" id="MobiDB-lite"/>
    </source>
</evidence>
<feature type="compositionally biased region" description="Basic and acidic residues" evidence="1">
    <location>
        <begin position="1007"/>
        <end position="1021"/>
    </location>
</feature>
<dbReference type="GO" id="GO:0043235">
    <property type="term" value="C:receptor complex"/>
    <property type="evidence" value="ECO:0007669"/>
    <property type="project" value="TreeGrafter"/>
</dbReference>
<feature type="region of interest" description="Disordered" evidence="1">
    <location>
        <begin position="786"/>
        <end position="808"/>
    </location>
</feature>
<reference evidence="3" key="1">
    <citation type="submission" date="2021-02" db="EMBL/GenBank/DDBJ databases">
        <authorList>
            <person name="Nowell W R."/>
        </authorList>
    </citation>
    <scope>NUCLEOTIDE SEQUENCE</scope>
</reference>
<dbReference type="PANTHER" id="PTHR24416:SF611">
    <property type="entry name" value="TYROSINE-PROTEIN KINASE TRANSMEMBRANE RECEPTOR ROR"/>
    <property type="match status" value="1"/>
</dbReference>
<dbReference type="Gene3D" id="1.10.510.10">
    <property type="entry name" value="Transferase(Phosphotransferase) domain 1"/>
    <property type="match status" value="3"/>
</dbReference>
<sequence length="1071" mass="124903">MAILSKYNIEKYQFDIDVRKRHQLYGMSGKLIYEGKWISRRDDPIIIVEMNETIAEREARFYLELNSHHNIIHTLGYVENSLNLTIFIQEFAQLTDLAGVLMDNQFIISQTILIEMFLQIVDAMSYITSKKIVHGDLGCRNVLVFQLDLSQTKNNLVKITDFGLARWIDQPSSHQDQLVIPIRYCAPEILQNNRHEEYSEKSDVYSMGVLIWEALSNSEIPYSSIPKDDDVKQMKLNNEKLQKPHTCDHQLWTLMNNCWNNNPRDRPSFELIKQRLSNMKVSDNRDLRSFVSFHEPPAHYEYELDIDIEMHDLLNGQFGKTYEAEWISREERPIVLIVMDKEPSEYEALVYTNFNPHHHILYTFGFVENNRGLILLLQERALHGNLQVLLNNRQFQPLPIVLITIFLQIVEAMIYVISKDIVHGNLCCANVLVFQMHPSESTENLVKLTNFSLAHKNDPSFVDDRRLPIPVRYCAPEILRSAGRSNYSELSDVYSMGVLMWEACSNGKLPYESLKTNSEIRQRKLNGEKLSKPFMCDRQIWSIIEDCWHNEPQLRYNFKDMKKRLFNVRRDSIETSQYELNVNVKQRRPLNGNNGKFYEADCIPKKDPPIILIVMDEEIAEQEALFYMKFNSHPHIVHTFGFVKNDLKLTMLLQERALYGDLQTLLQNGKFQPSGEVLVAIFLQIIDAMIYITSQGIVHGDLRCINVLVFEMNLSDSKRNLVKLTNFRMSCEKDQSVSNKRVPQNLMQYCAPEIRRNQDRSNYSELSDVYSMGVLMWQACSKGAIPNGSHTSDDDIQQRKSNEGELSKPKECDSRLWSVIKYCWYNEPSLRLSFEQLKMQLLKIDFNIIDRIRCHLCNNEIPENEIDNHQKSCLPKHISPEKRVHFTRCNYCGERCLGSQLEEHQQACTLKPQPILGARCNYCGNEYQNNEIVDHQNSCPSRATPPLNFEPLRFTRCRYCNQEYLDAEIKDHSKSCPSRSEPPVSRSQKLVLQKDISNHRRQYPIPEIKKNERSRSPKSETDTQQSLKSVPHSNCKYCHGEYPSISINNHEQSCSSRPTSQRSKYAKSYFF</sequence>
<feature type="domain" description="Protein kinase" evidence="2">
    <location>
        <begin position="307"/>
        <end position="567"/>
    </location>
</feature>
<protein>
    <recommendedName>
        <fullName evidence="2">Protein kinase domain-containing protein</fullName>
    </recommendedName>
</protein>
<dbReference type="InterPro" id="IPR000719">
    <property type="entry name" value="Prot_kinase_dom"/>
</dbReference>
<comment type="caution">
    <text evidence="3">The sequence shown here is derived from an EMBL/GenBank/DDBJ whole genome shotgun (WGS) entry which is preliminary data.</text>
</comment>
<dbReference type="PROSITE" id="PS00109">
    <property type="entry name" value="PROTEIN_KINASE_TYR"/>
    <property type="match status" value="1"/>
</dbReference>
<dbReference type="Proteomes" id="UP000663882">
    <property type="component" value="Unassembled WGS sequence"/>
</dbReference>
<dbReference type="InterPro" id="IPR050122">
    <property type="entry name" value="RTK"/>
</dbReference>
<evidence type="ECO:0000313" key="4">
    <source>
        <dbReference type="Proteomes" id="UP000663882"/>
    </source>
</evidence>
<dbReference type="GO" id="GO:0004714">
    <property type="term" value="F:transmembrane receptor protein tyrosine kinase activity"/>
    <property type="evidence" value="ECO:0007669"/>
    <property type="project" value="TreeGrafter"/>
</dbReference>
<feature type="compositionally biased region" description="Basic and acidic residues" evidence="1">
    <location>
        <begin position="791"/>
        <end position="808"/>
    </location>
</feature>
<feature type="domain" description="Protein kinase" evidence="2">
    <location>
        <begin position="1"/>
        <end position="291"/>
    </location>
</feature>
<dbReference type="GO" id="GO:0005886">
    <property type="term" value="C:plasma membrane"/>
    <property type="evidence" value="ECO:0007669"/>
    <property type="project" value="TreeGrafter"/>
</dbReference>
<dbReference type="PROSITE" id="PS50011">
    <property type="entry name" value="PROTEIN_KINASE_DOM"/>
    <property type="match status" value="3"/>
</dbReference>
<organism evidence="3 4">
    <name type="scientific">Rotaria sordida</name>
    <dbReference type="NCBI Taxonomy" id="392033"/>
    <lineage>
        <taxon>Eukaryota</taxon>
        <taxon>Metazoa</taxon>
        <taxon>Spiralia</taxon>
        <taxon>Gnathifera</taxon>
        <taxon>Rotifera</taxon>
        <taxon>Eurotatoria</taxon>
        <taxon>Bdelloidea</taxon>
        <taxon>Philodinida</taxon>
        <taxon>Philodinidae</taxon>
        <taxon>Rotaria</taxon>
    </lineage>
</organism>
<gene>
    <name evidence="3" type="ORF">RFH988_LOCUS11253</name>
</gene>
<dbReference type="InterPro" id="IPR011009">
    <property type="entry name" value="Kinase-like_dom_sf"/>
</dbReference>
<feature type="region of interest" description="Disordered" evidence="1">
    <location>
        <begin position="994"/>
        <end position="1030"/>
    </location>
</feature>
<dbReference type="OrthoDB" id="10039137at2759"/>
<evidence type="ECO:0000313" key="3">
    <source>
        <dbReference type="EMBL" id="CAF0944040.1"/>
    </source>
</evidence>
<dbReference type="EMBL" id="CAJNOO010000441">
    <property type="protein sequence ID" value="CAF0944040.1"/>
    <property type="molecule type" value="Genomic_DNA"/>
</dbReference>
<dbReference type="InterPro" id="IPR008266">
    <property type="entry name" value="Tyr_kinase_AS"/>
</dbReference>
<feature type="domain" description="Protein kinase" evidence="2">
    <location>
        <begin position="583"/>
        <end position="842"/>
    </location>
</feature>